<dbReference type="PRINTS" id="PR00326">
    <property type="entry name" value="GTP1OBG"/>
</dbReference>
<evidence type="ECO:0000256" key="5">
    <source>
        <dbReference type="ARBA" id="ARBA00023242"/>
    </source>
</evidence>
<dbReference type="Gene3D" id="3.40.50.300">
    <property type="entry name" value="P-loop containing nucleotide triphosphate hydrolases"/>
    <property type="match status" value="1"/>
</dbReference>
<name>B3N7H3_DROER</name>
<keyword evidence="10" id="KW-1185">Reference proteome</keyword>
<feature type="region of interest" description="Disordered" evidence="7">
    <location>
        <begin position="498"/>
        <end position="522"/>
    </location>
</feature>
<dbReference type="InterPro" id="IPR005225">
    <property type="entry name" value="Small_GTP-bd"/>
</dbReference>
<comment type="subcellular location">
    <subcellularLocation>
        <location evidence="1 6">Nucleus</location>
        <location evidence="1 6">Nucleolus</location>
    </subcellularLocation>
</comment>
<evidence type="ECO:0000256" key="7">
    <source>
        <dbReference type="SAM" id="MobiDB-lite"/>
    </source>
</evidence>
<dbReference type="PIRSF" id="PIRSF038919">
    <property type="entry name" value="NOG1"/>
    <property type="match status" value="1"/>
</dbReference>
<dbReference type="eggNOG" id="KOG1490">
    <property type="taxonomic scope" value="Eukaryota"/>
</dbReference>
<sequence>MSLYNFKKIMVVPPAKDFIDIMLSKTQRKTPTVVHKGYKISRIRAFYTRKVKYTQQNFHDRLSQIIQDFPKLDDVHPFYADLMNVLYDKDHYKLALGQLNTARHLVDNVAKDYVRLLKYGDSLYRCKQLKKAALGRMATIMKRQASNLTYLEQVRQHLSRLPTIDPYSRTIIICGFPNVGKSSFINKITRADVEVQPYAFTTKSLYVGHTDYKYLRWQVIDTPGILDHPLEERNVIEMQAITALAHLRACVLYFMDISEQCGHSLEEQVKLFESIKPLFTNKPLILAINKIDILTPDDLPEERRAIITKLQEDKNIPVMLMSTVQETGVMEVKTEACERLLSYRVDQKMRTKKVDNILNRLHVAMPAPRDDKLRSPCIPEKASARLQENAEKAERKRKLEKEIEEEMGDDYTLDLKKNYSEIPEEERYDIIPEFWQGHNIADYIDADIFDKLEELERAEGLREESGIYTVPDMTMDETLKEIREMAKQIRGKRFELRDEKRLSSRKNKPVIPRNKQPKVRDRSVQKLVSTMEGLGVDMSGSENANFTKSVVDLRRGQVAVGSKKVPMQPLLDKESSAVVRKTGLPLKRAPSRDTLGIKNLAIRKKAQIMAKRDIAKKVTSRGLKGEADRFIGTKMPKHLFSGKRGNGKTDRR</sequence>
<dbReference type="FunFam" id="3.40.50.300:FF:000496">
    <property type="entry name" value="Nucleolar GTP-binding protein 1"/>
    <property type="match status" value="1"/>
</dbReference>
<proteinExistence type="inferred from homology"/>
<evidence type="ECO:0000256" key="1">
    <source>
        <dbReference type="ARBA" id="ARBA00004604"/>
    </source>
</evidence>
<dbReference type="HOGENOM" id="CLU_011784_4_1_1"/>
<dbReference type="PhylomeDB" id="B3N7H3"/>
<evidence type="ECO:0000256" key="6">
    <source>
        <dbReference type="PIRNR" id="PIRNR038919"/>
    </source>
</evidence>
<dbReference type="EMBL" id="CH954177">
    <property type="protein sequence ID" value="EDV59378.1"/>
    <property type="molecule type" value="Genomic_DNA"/>
</dbReference>
<feature type="domain" description="OBG-type G" evidence="8">
    <location>
        <begin position="169"/>
        <end position="341"/>
    </location>
</feature>
<dbReference type="NCBIfam" id="TIGR00231">
    <property type="entry name" value="small_GTP"/>
    <property type="match status" value="1"/>
</dbReference>
<dbReference type="InterPro" id="IPR010674">
    <property type="entry name" value="NOG1_Rossman_fold_dom"/>
</dbReference>
<keyword evidence="5 6" id="KW-0539">Nucleus</keyword>
<accession>B3N7H3</accession>
<dbReference type="PANTHER" id="PTHR45759">
    <property type="entry name" value="NUCLEOLAR GTP-BINDING PROTEIN 1"/>
    <property type="match status" value="1"/>
</dbReference>
<dbReference type="PROSITE" id="PS51710">
    <property type="entry name" value="G_OBG"/>
    <property type="match status" value="1"/>
</dbReference>
<dbReference type="OMA" id="EWKNDVM"/>
<reference evidence="9 10" key="2">
    <citation type="journal article" date="2008" name="Bioinformatics">
        <title>Assembly reconciliation.</title>
        <authorList>
            <person name="Zimin A.V."/>
            <person name="Smith D.R."/>
            <person name="Sutton G."/>
            <person name="Yorke J.A."/>
        </authorList>
    </citation>
    <scope>NUCLEOTIDE SEQUENCE [LARGE SCALE GENOMIC DNA]</scope>
    <source>
        <strain evidence="9 10">TSC#14021-0224.01</strain>
    </source>
</reference>
<reference evidence="9 10" key="1">
    <citation type="journal article" date="2007" name="Nature">
        <title>Evolution of genes and genomes on the Drosophila phylogeny.</title>
        <authorList>
            <consortium name="Drosophila 12 Genomes Consortium"/>
            <person name="Clark A.G."/>
            <person name="Eisen M.B."/>
            <person name="Smith D.R."/>
            <person name="Bergman C.M."/>
            <person name="Oliver B."/>
            <person name="Markow T.A."/>
            <person name="Kaufman T.C."/>
            <person name="Kellis M."/>
            <person name="Gelbart W."/>
            <person name="Iyer V.N."/>
            <person name="Pollard D.A."/>
            <person name="Sackton T.B."/>
            <person name="Larracuente A.M."/>
            <person name="Singh N.D."/>
            <person name="Abad J.P."/>
            <person name="Abt D.N."/>
            <person name="Adryan B."/>
            <person name="Aguade M."/>
            <person name="Akashi H."/>
            <person name="Anderson W.W."/>
            <person name="Aquadro C.F."/>
            <person name="Ardell D.H."/>
            <person name="Arguello R."/>
            <person name="Artieri C.G."/>
            <person name="Barbash D.A."/>
            <person name="Barker D."/>
            <person name="Barsanti P."/>
            <person name="Batterham P."/>
            <person name="Batzoglou S."/>
            <person name="Begun D."/>
            <person name="Bhutkar A."/>
            <person name="Blanco E."/>
            <person name="Bosak S.A."/>
            <person name="Bradley R.K."/>
            <person name="Brand A.D."/>
            <person name="Brent M.R."/>
            <person name="Brooks A.N."/>
            <person name="Brown R.H."/>
            <person name="Butlin R.K."/>
            <person name="Caggese C."/>
            <person name="Calvi B.R."/>
            <person name="Bernardo de Carvalho A."/>
            <person name="Caspi A."/>
            <person name="Castrezana S."/>
            <person name="Celniker S.E."/>
            <person name="Chang J.L."/>
            <person name="Chapple C."/>
            <person name="Chatterji S."/>
            <person name="Chinwalla A."/>
            <person name="Civetta A."/>
            <person name="Clifton S.W."/>
            <person name="Comeron J.M."/>
            <person name="Costello J.C."/>
            <person name="Coyne J.A."/>
            <person name="Daub J."/>
            <person name="David R.G."/>
            <person name="Delcher A.L."/>
            <person name="Delehaunty K."/>
            <person name="Do C.B."/>
            <person name="Ebling H."/>
            <person name="Edwards K."/>
            <person name="Eickbush T."/>
            <person name="Evans J.D."/>
            <person name="Filipski A."/>
            <person name="Findeiss S."/>
            <person name="Freyhult E."/>
            <person name="Fulton L."/>
            <person name="Fulton R."/>
            <person name="Garcia A.C."/>
            <person name="Gardiner A."/>
            <person name="Garfield D.A."/>
            <person name="Garvin B.E."/>
            <person name="Gibson G."/>
            <person name="Gilbert D."/>
            <person name="Gnerre S."/>
            <person name="Godfrey J."/>
            <person name="Good R."/>
            <person name="Gotea V."/>
            <person name="Gravely B."/>
            <person name="Greenberg A.J."/>
            <person name="Griffiths-Jones S."/>
            <person name="Gross S."/>
            <person name="Guigo R."/>
            <person name="Gustafson E.A."/>
            <person name="Haerty W."/>
            <person name="Hahn M.W."/>
            <person name="Halligan D.L."/>
            <person name="Halpern A.L."/>
            <person name="Halter G.M."/>
            <person name="Han M.V."/>
            <person name="Heger A."/>
            <person name="Hillier L."/>
            <person name="Hinrichs A.S."/>
            <person name="Holmes I."/>
            <person name="Hoskins R.A."/>
            <person name="Hubisz M.J."/>
            <person name="Hultmark D."/>
            <person name="Huntley M.A."/>
            <person name="Jaffe D.B."/>
            <person name="Jagadeeshan S."/>
            <person name="Jeck W.R."/>
            <person name="Johnson J."/>
            <person name="Jones C.D."/>
            <person name="Jordan W.C."/>
            <person name="Karpen G.H."/>
            <person name="Kataoka E."/>
            <person name="Keightley P.D."/>
            <person name="Kheradpour P."/>
            <person name="Kirkness E.F."/>
            <person name="Koerich L.B."/>
            <person name="Kristiansen K."/>
            <person name="Kudrna D."/>
            <person name="Kulathinal R.J."/>
            <person name="Kumar S."/>
            <person name="Kwok R."/>
            <person name="Lander E."/>
            <person name="Langley C.H."/>
            <person name="Lapoint R."/>
            <person name="Lazzaro B.P."/>
            <person name="Lee S.J."/>
            <person name="Levesque L."/>
            <person name="Li R."/>
            <person name="Lin C.F."/>
            <person name="Lin M.F."/>
            <person name="Lindblad-Toh K."/>
            <person name="Llopart A."/>
            <person name="Long M."/>
            <person name="Low L."/>
            <person name="Lozovsky E."/>
            <person name="Lu J."/>
            <person name="Luo M."/>
            <person name="Machado C.A."/>
            <person name="Makalowski W."/>
            <person name="Marzo M."/>
            <person name="Matsuda M."/>
            <person name="Matzkin L."/>
            <person name="McAllister B."/>
            <person name="McBride C.S."/>
            <person name="McKernan B."/>
            <person name="McKernan K."/>
            <person name="Mendez-Lago M."/>
            <person name="Minx P."/>
            <person name="Mollenhauer M.U."/>
            <person name="Montooth K."/>
            <person name="Mount S.M."/>
            <person name="Mu X."/>
            <person name="Myers E."/>
            <person name="Negre B."/>
            <person name="Newfeld S."/>
            <person name="Nielsen R."/>
            <person name="Noor M.A."/>
            <person name="O'Grady P."/>
            <person name="Pachter L."/>
            <person name="Papaceit M."/>
            <person name="Parisi M.J."/>
            <person name="Parisi M."/>
            <person name="Parts L."/>
            <person name="Pedersen J.S."/>
            <person name="Pesole G."/>
            <person name="Phillippy A.M."/>
            <person name="Ponting C.P."/>
            <person name="Pop M."/>
            <person name="Porcelli D."/>
            <person name="Powell J.R."/>
            <person name="Prohaska S."/>
            <person name="Pruitt K."/>
            <person name="Puig M."/>
            <person name="Quesneville H."/>
            <person name="Ram K.R."/>
            <person name="Rand D."/>
            <person name="Rasmussen M.D."/>
            <person name="Reed L.K."/>
            <person name="Reenan R."/>
            <person name="Reily A."/>
            <person name="Remington K.A."/>
            <person name="Rieger T.T."/>
            <person name="Ritchie M.G."/>
            <person name="Robin C."/>
            <person name="Rogers Y.H."/>
            <person name="Rohde C."/>
            <person name="Rozas J."/>
            <person name="Rubenfield M.J."/>
            <person name="Ruiz A."/>
            <person name="Russo S."/>
            <person name="Salzberg S.L."/>
            <person name="Sanchez-Gracia A."/>
            <person name="Saranga D.J."/>
            <person name="Sato H."/>
            <person name="Schaeffer S.W."/>
            <person name="Schatz M.C."/>
            <person name="Schlenke T."/>
            <person name="Schwartz R."/>
            <person name="Segarra C."/>
            <person name="Singh R.S."/>
            <person name="Sirot L."/>
            <person name="Sirota M."/>
            <person name="Sisneros N.B."/>
            <person name="Smith C.D."/>
            <person name="Smith T.F."/>
            <person name="Spieth J."/>
            <person name="Stage D.E."/>
            <person name="Stark A."/>
            <person name="Stephan W."/>
            <person name="Strausberg R.L."/>
            <person name="Strempel S."/>
            <person name="Sturgill D."/>
            <person name="Sutton G."/>
            <person name="Sutton G.G."/>
            <person name="Tao W."/>
            <person name="Teichmann S."/>
            <person name="Tobari Y.N."/>
            <person name="Tomimura Y."/>
            <person name="Tsolas J.M."/>
            <person name="Valente V.L."/>
            <person name="Venter E."/>
            <person name="Venter J.C."/>
            <person name="Vicario S."/>
            <person name="Vieira F.G."/>
            <person name="Vilella A.J."/>
            <person name="Villasante A."/>
            <person name="Walenz B."/>
            <person name="Wang J."/>
            <person name="Wasserman M."/>
            <person name="Watts T."/>
            <person name="Wilson D."/>
            <person name="Wilson R.K."/>
            <person name="Wing R.A."/>
            <person name="Wolfner M.F."/>
            <person name="Wong A."/>
            <person name="Wong G.K."/>
            <person name="Wu C.I."/>
            <person name="Wu G."/>
            <person name="Yamamoto D."/>
            <person name="Yang H.P."/>
            <person name="Yang S.P."/>
            <person name="Yorke J.A."/>
            <person name="Yoshida K."/>
            <person name="Zdobnov E."/>
            <person name="Zhang P."/>
            <person name="Zhang Y."/>
            <person name="Zimin A.V."/>
            <person name="Baldwin J."/>
            <person name="Abdouelleil A."/>
            <person name="Abdulkadir J."/>
            <person name="Abebe A."/>
            <person name="Abera B."/>
            <person name="Abreu J."/>
            <person name="Acer S.C."/>
            <person name="Aftuck L."/>
            <person name="Alexander A."/>
            <person name="An P."/>
            <person name="Anderson E."/>
            <person name="Anderson S."/>
            <person name="Arachi H."/>
            <person name="Azer M."/>
            <person name="Bachantsang P."/>
            <person name="Barry A."/>
            <person name="Bayul T."/>
            <person name="Berlin A."/>
            <person name="Bessette D."/>
            <person name="Bloom T."/>
            <person name="Blye J."/>
            <person name="Boguslavskiy L."/>
            <person name="Bonnet C."/>
            <person name="Boukhgalter B."/>
            <person name="Bourzgui I."/>
            <person name="Brown A."/>
            <person name="Cahill P."/>
            <person name="Channer S."/>
            <person name="Cheshatsang Y."/>
            <person name="Chuda L."/>
            <person name="Citroen M."/>
            <person name="Collymore A."/>
            <person name="Cooke P."/>
            <person name="Costello M."/>
            <person name="D'Aco K."/>
            <person name="Daza R."/>
            <person name="De Haan G."/>
            <person name="DeGray S."/>
            <person name="DeMaso C."/>
            <person name="Dhargay N."/>
            <person name="Dooley K."/>
            <person name="Dooley E."/>
            <person name="Doricent M."/>
            <person name="Dorje P."/>
            <person name="Dorjee K."/>
            <person name="Dupes A."/>
            <person name="Elong R."/>
            <person name="Falk J."/>
            <person name="Farina A."/>
            <person name="Faro S."/>
            <person name="Ferguson D."/>
            <person name="Fisher S."/>
            <person name="Foley C.D."/>
            <person name="Franke A."/>
            <person name="Friedrich D."/>
            <person name="Gadbois L."/>
            <person name="Gearin G."/>
            <person name="Gearin C.R."/>
            <person name="Giannoukos G."/>
            <person name="Goode T."/>
            <person name="Graham J."/>
            <person name="Grandbois E."/>
            <person name="Grewal S."/>
            <person name="Gyaltsen K."/>
            <person name="Hafez N."/>
            <person name="Hagos B."/>
            <person name="Hall J."/>
            <person name="Henson C."/>
            <person name="Hollinger A."/>
            <person name="Honan T."/>
            <person name="Huard M.D."/>
            <person name="Hughes L."/>
            <person name="Hurhula B."/>
            <person name="Husby M.E."/>
            <person name="Kamat A."/>
            <person name="Kanga B."/>
            <person name="Kashin S."/>
            <person name="Khazanovich D."/>
            <person name="Kisner P."/>
            <person name="Lance K."/>
            <person name="Lara M."/>
            <person name="Lee W."/>
            <person name="Lennon N."/>
            <person name="Letendre F."/>
            <person name="LeVine R."/>
            <person name="Lipovsky A."/>
            <person name="Liu X."/>
            <person name="Liu J."/>
            <person name="Liu S."/>
            <person name="Lokyitsang T."/>
            <person name="Lokyitsang Y."/>
            <person name="Lubonja R."/>
            <person name="Lui A."/>
            <person name="MacDonald P."/>
            <person name="Magnisalis V."/>
            <person name="Maru K."/>
            <person name="Matthews C."/>
            <person name="McCusker W."/>
            <person name="McDonough S."/>
            <person name="Mehta T."/>
            <person name="Meldrim J."/>
            <person name="Meneus L."/>
            <person name="Mihai O."/>
            <person name="Mihalev A."/>
            <person name="Mihova T."/>
            <person name="Mittelman R."/>
            <person name="Mlenga V."/>
            <person name="Montmayeur A."/>
            <person name="Mulrain L."/>
            <person name="Navidi A."/>
            <person name="Naylor J."/>
            <person name="Negash T."/>
            <person name="Nguyen T."/>
            <person name="Nguyen N."/>
            <person name="Nicol R."/>
            <person name="Norbu C."/>
            <person name="Norbu N."/>
            <person name="Novod N."/>
            <person name="O'Neill B."/>
            <person name="Osman S."/>
            <person name="Markiewicz E."/>
            <person name="Oyono O.L."/>
            <person name="Patti C."/>
            <person name="Phunkhang P."/>
            <person name="Pierre F."/>
            <person name="Priest M."/>
            <person name="Raghuraman S."/>
            <person name="Rege F."/>
            <person name="Reyes R."/>
            <person name="Rise C."/>
            <person name="Rogov P."/>
            <person name="Ross K."/>
            <person name="Ryan E."/>
            <person name="Settipalli S."/>
            <person name="Shea T."/>
            <person name="Sherpa N."/>
            <person name="Shi L."/>
            <person name="Shih D."/>
            <person name="Sparrow T."/>
            <person name="Spaulding J."/>
            <person name="Stalker J."/>
            <person name="Stange-Thomann N."/>
            <person name="Stavropoulos S."/>
            <person name="Stone C."/>
            <person name="Strader C."/>
            <person name="Tesfaye S."/>
            <person name="Thomson T."/>
            <person name="Thoulutsang Y."/>
            <person name="Thoulutsang D."/>
            <person name="Topham K."/>
            <person name="Topping I."/>
            <person name="Tsamla T."/>
            <person name="Vassiliev H."/>
            <person name="Vo A."/>
            <person name="Wangchuk T."/>
            <person name="Wangdi T."/>
            <person name="Weiand M."/>
            <person name="Wilkinson J."/>
            <person name="Wilson A."/>
            <person name="Yadav S."/>
            <person name="Young G."/>
            <person name="Yu Q."/>
            <person name="Zembek L."/>
            <person name="Zhong D."/>
            <person name="Zimmer A."/>
            <person name="Zwirko Z."/>
            <person name="Jaffe D.B."/>
            <person name="Alvarez P."/>
            <person name="Brockman W."/>
            <person name="Butler J."/>
            <person name="Chin C."/>
            <person name="Gnerre S."/>
            <person name="Grabherr M."/>
            <person name="Kleber M."/>
            <person name="Mauceli E."/>
            <person name="MacCallum I."/>
        </authorList>
    </citation>
    <scope>NUCLEOTIDE SEQUENCE [LARGE SCALE GENOMIC DNA]</scope>
    <source>
        <strain evidence="9 10">TSC#14021-0224.01</strain>
    </source>
</reference>
<keyword evidence="3" id="KW-0547">Nucleotide-binding</keyword>
<dbReference type="Pfam" id="PF17835">
    <property type="entry name" value="NOG1_N"/>
    <property type="match status" value="1"/>
</dbReference>
<evidence type="ECO:0000313" key="9">
    <source>
        <dbReference type="EMBL" id="EDV59378.1"/>
    </source>
</evidence>
<dbReference type="Pfam" id="PF06858">
    <property type="entry name" value="NOG1"/>
    <property type="match status" value="1"/>
</dbReference>
<dbReference type="InterPro" id="IPR024926">
    <property type="entry name" value="NOG1"/>
</dbReference>
<dbReference type="InterPro" id="IPR027417">
    <property type="entry name" value="P-loop_NTPase"/>
</dbReference>
<dbReference type="OrthoDB" id="415015at2759"/>
<dbReference type="InterPro" id="IPR031167">
    <property type="entry name" value="G_OBG"/>
</dbReference>
<protein>
    <recommendedName>
        <fullName evidence="6">Nucleolar GTP-binding protein 1</fullName>
    </recommendedName>
</protein>
<organism evidence="9 10">
    <name type="scientific">Drosophila erecta</name>
    <name type="common">Fruit fly</name>
    <dbReference type="NCBI Taxonomy" id="7220"/>
    <lineage>
        <taxon>Eukaryota</taxon>
        <taxon>Metazoa</taxon>
        <taxon>Ecdysozoa</taxon>
        <taxon>Arthropoda</taxon>
        <taxon>Hexapoda</taxon>
        <taxon>Insecta</taxon>
        <taxon>Pterygota</taxon>
        <taxon>Neoptera</taxon>
        <taxon>Endopterygota</taxon>
        <taxon>Diptera</taxon>
        <taxon>Brachycera</taxon>
        <taxon>Muscomorpha</taxon>
        <taxon>Ephydroidea</taxon>
        <taxon>Drosophilidae</taxon>
        <taxon>Drosophila</taxon>
        <taxon>Sophophora</taxon>
    </lineage>
</organism>
<comment type="function">
    <text evidence="6">Involved in the biogenesis of the 60S ribosomal subunit.</text>
</comment>
<dbReference type="Proteomes" id="UP000008711">
    <property type="component" value="Unassembled WGS sequence"/>
</dbReference>
<dbReference type="GO" id="GO:0005525">
    <property type="term" value="F:GTP binding"/>
    <property type="evidence" value="ECO:0007669"/>
    <property type="project" value="UniProtKB-KW"/>
</dbReference>
<dbReference type="InterPro" id="IPR006073">
    <property type="entry name" value="GTP-bd"/>
</dbReference>
<keyword evidence="2 6" id="KW-0690">Ribosome biogenesis</keyword>
<gene>
    <name evidence="9" type="primary">Dere\GG10559</name>
    <name evidence="9" type="synonym">dere_GLEANR_10473</name>
    <name evidence="9" type="synonym">GG10559</name>
    <name evidence="9" type="ORF">Dere_GG10559</name>
</gene>
<dbReference type="InterPro" id="IPR041623">
    <property type="entry name" value="NOG1_N"/>
</dbReference>
<keyword evidence="4" id="KW-0342">GTP-binding</keyword>
<dbReference type="FunFam" id="1.20.120.1190:FF:000001">
    <property type="entry name" value="Nucleolar GTP-binding protein 1"/>
    <property type="match status" value="1"/>
</dbReference>
<dbReference type="InterPro" id="IPR012973">
    <property type="entry name" value="NOG_C"/>
</dbReference>
<dbReference type="SUPFAM" id="SSF52540">
    <property type="entry name" value="P-loop containing nucleoside triphosphate hydrolases"/>
    <property type="match status" value="1"/>
</dbReference>
<dbReference type="GO" id="GO:0005730">
    <property type="term" value="C:nucleolus"/>
    <property type="evidence" value="ECO:0007669"/>
    <property type="project" value="UniProtKB-SubCell"/>
</dbReference>
<dbReference type="Pfam" id="PF08155">
    <property type="entry name" value="NOGCT"/>
    <property type="match status" value="1"/>
</dbReference>
<dbReference type="CDD" id="cd01897">
    <property type="entry name" value="NOG"/>
    <property type="match status" value="1"/>
</dbReference>
<evidence type="ECO:0000256" key="2">
    <source>
        <dbReference type="ARBA" id="ARBA00022517"/>
    </source>
</evidence>
<evidence type="ECO:0000259" key="8">
    <source>
        <dbReference type="PROSITE" id="PS51710"/>
    </source>
</evidence>
<dbReference type="KEGG" id="der:6540618"/>
<comment type="similarity">
    <text evidence="6">Belongs to the TRAFAC class OBG-HflX-like GTPase superfamily. OBG GTPase family. NOG subfamily.</text>
</comment>
<dbReference type="GO" id="GO:0042254">
    <property type="term" value="P:ribosome biogenesis"/>
    <property type="evidence" value="ECO:0007669"/>
    <property type="project" value="UniProtKB-KW"/>
</dbReference>
<evidence type="ECO:0000256" key="3">
    <source>
        <dbReference type="ARBA" id="ARBA00022741"/>
    </source>
</evidence>
<dbReference type="Gene3D" id="1.20.120.1190">
    <property type="match status" value="1"/>
</dbReference>
<dbReference type="AlphaFoldDB" id="B3N7H3"/>
<evidence type="ECO:0000313" key="10">
    <source>
        <dbReference type="Proteomes" id="UP000008711"/>
    </source>
</evidence>
<evidence type="ECO:0000256" key="4">
    <source>
        <dbReference type="ARBA" id="ARBA00023134"/>
    </source>
</evidence>